<evidence type="ECO:0000313" key="3">
    <source>
        <dbReference type="EMBL" id="GAA4381573.1"/>
    </source>
</evidence>
<accession>A0ABP8IZB1</accession>
<feature type="transmembrane region" description="Helical" evidence="1">
    <location>
        <begin position="177"/>
        <end position="199"/>
    </location>
</feature>
<feature type="transmembrane region" description="Helical" evidence="1">
    <location>
        <begin position="100"/>
        <end position="117"/>
    </location>
</feature>
<dbReference type="InterPro" id="IPR025565">
    <property type="entry name" value="DUF4328"/>
</dbReference>
<feature type="transmembrane region" description="Helical" evidence="1">
    <location>
        <begin position="59"/>
        <end position="80"/>
    </location>
</feature>
<keyword evidence="1" id="KW-1133">Transmembrane helix</keyword>
<gene>
    <name evidence="3" type="ORF">GCM10023186_21150</name>
</gene>
<proteinExistence type="predicted"/>
<sequence length="225" mass="25406">MRTLLDNRLYHRFATSTQWLVAAASVLQLLVSGYQYYLVQHIDQVTPSDVTLLDEWQPVLGYGRLGVVLLAFTAFITWFYRGYDNLHRVRETPLPSQASGWAIGGWFVPIMNFWYPYRLMKELWHLTQRHALGVPVSPDYGLVKGWWTLRLASLIVARLAQSATDASPSNLDQLHDATVVLIVSVGLDLGYALVTLVLLRQQGRHETQLAERYAVNGPVKTPASA</sequence>
<evidence type="ECO:0000259" key="2">
    <source>
        <dbReference type="Pfam" id="PF14219"/>
    </source>
</evidence>
<organism evidence="3 4">
    <name type="scientific">Hymenobacter koreensis</name>
    <dbReference type="NCBI Taxonomy" id="1084523"/>
    <lineage>
        <taxon>Bacteria</taxon>
        <taxon>Pseudomonadati</taxon>
        <taxon>Bacteroidota</taxon>
        <taxon>Cytophagia</taxon>
        <taxon>Cytophagales</taxon>
        <taxon>Hymenobacteraceae</taxon>
        <taxon>Hymenobacter</taxon>
    </lineage>
</organism>
<keyword evidence="1" id="KW-0812">Transmembrane</keyword>
<name>A0ABP8IZB1_9BACT</name>
<keyword evidence="4" id="KW-1185">Reference proteome</keyword>
<dbReference type="Proteomes" id="UP001500454">
    <property type="component" value="Unassembled WGS sequence"/>
</dbReference>
<feature type="domain" description="DUF4328" evidence="2">
    <location>
        <begin position="45"/>
        <end position="201"/>
    </location>
</feature>
<comment type="caution">
    <text evidence="3">The sequence shown here is derived from an EMBL/GenBank/DDBJ whole genome shotgun (WGS) entry which is preliminary data.</text>
</comment>
<dbReference type="EMBL" id="BAABHA010000004">
    <property type="protein sequence ID" value="GAA4381573.1"/>
    <property type="molecule type" value="Genomic_DNA"/>
</dbReference>
<dbReference type="Pfam" id="PF14219">
    <property type="entry name" value="DUF4328"/>
    <property type="match status" value="1"/>
</dbReference>
<reference evidence="4" key="1">
    <citation type="journal article" date="2019" name="Int. J. Syst. Evol. Microbiol.">
        <title>The Global Catalogue of Microorganisms (GCM) 10K type strain sequencing project: providing services to taxonomists for standard genome sequencing and annotation.</title>
        <authorList>
            <consortium name="The Broad Institute Genomics Platform"/>
            <consortium name="The Broad Institute Genome Sequencing Center for Infectious Disease"/>
            <person name="Wu L."/>
            <person name="Ma J."/>
        </authorList>
    </citation>
    <scope>NUCLEOTIDE SEQUENCE [LARGE SCALE GENOMIC DNA]</scope>
    <source>
        <strain evidence="4">JCM 17924</strain>
    </source>
</reference>
<protein>
    <recommendedName>
        <fullName evidence="2">DUF4328 domain-containing protein</fullName>
    </recommendedName>
</protein>
<evidence type="ECO:0000256" key="1">
    <source>
        <dbReference type="SAM" id="Phobius"/>
    </source>
</evidence>
<keyword evidence="1" id="KW-0472">Membrane</keyword>
<evidence type="ECO:0000313" key="4">
    <source>
        <dbReference type="Proteomes" id="UP001500454"/>
    </source>
</evidence>
<dbReference type="RefSeq" id="WP_345223980.1">
    <property type="nucleotide sequence ID" value="NZ_BAABHA010000004.1"/>
</dbReference>
<feature type="transmembrane region" description="Helical" evidence="1">
    <location>
        <begin position="20"/>
        <end position="39"/>
    </location>
</feature>